<proteinExistence type="predicted"/>
<gene>
    <name evidence="2" type="ORF">FRACYDRAFT_159056</name>
</gene>
<dbReference type="KEGG" id="fcy:FRACYDRAFT_159056"/>
<feature type="non-terminal residue" evidence="2">
    <location>
        <position position="303"/>
    </location>
</feature>
<dbReference type="AlphaFoldDB" id="A0A1E7EXC6"/>
<dbReference type="InParanoid" id="A0A1E7EXC6"/>
<accession>A0A1E7EXC6</accession>
<name>A0A1E7EXC6_9STRA</name>
<reference evidence="2 3" key="1">
    <citation type="submission" date="2016-09" db="EMBL/GenBank/DDBJ databases">
        <title>Extensive genetic diversity and differential bi-allelic expression allows diatom success in the polar Southern Ocean.</title>
        <authorList>
            <consortium name="DOE Joint Genome Institute"/>
            <person name="Mock T."/>
            <person name="Otillar R.P."/>
            <person name="Strauss J."/>
            <person name="Dupont C."/>
            <person name="Frickenhaus S."/>
            <person name="Maumus F."/>
            <person name="Mcmullan M."/>
            <person name="Sanges R."/>
            <person name="Schmutz J."/>
            <person name="Toseland A."/>
            <person name="Valas R."/>
            <person name="Veluchamy A."/>
            <person name="Ward B.J."/>
            <person name="Allen A."/>
            <person name="Barry K."/>
            <person name="Falciatore A."/>
            <person name="Ferrante M."/>
            <person name="Fortunato A.E."/>
            <person name="Gloeckner G."/>
            <person name="Gruber A."/>
            <person name="Hipkin R."/>
            <person name="Janech M."/>
            <person name="Kroth P."/>
            <person name="Leese F."/>
            <person name="Lindquist E."/>
            <person name="Lyon B.R."/>
            <person name="Martin J."/>
            <person name="Mayer C."/>
            <person name="Parker M."/>
            <person name="Quesneville H."/>
            <person name="Raymond J."/>
            <person name="Uhlig C."/>
            <person name="Valentin K.U."/>
            <person name="Worden A.Z."/>
            <person name="Armbrust E.V."/>
            <person name="Bowler C."/>
            <person name="Green B."/>
            <person name="Moulton V."/>
            <person name="Van Oosterhout C."/>
            <person name="Grigoriev I."/>
        </authorList>
    </citation>
    <scope>NUCLEOTIDE SEQUENCE [LARGE SCALE GENOMIC DNA]</scope>
    <source>
        <strain evidence="2 3">CCMP1102</strain>
    </source>
</reference>
<dbReference type="Pfam" id="PF13679">
    <property type="entry name" value="Methyltransf_32"/>
    <property type="match status" value="1"/>
</dbReference>
<dbReference type="Proteomes" id="UP000095751">
    <property type="component" value="Unassembled WGS sequence"/>
</dbReference>
<feature type="domain" description="Methyltransferase" evidence="1">
    <location>
        <begin position="51"/>
        <end position="212"/>
    </location>
</feature>
<evidence type="ECO:0000259" key="1">
    <source>
        <dbReference type="Pfam" id="PF13679"/>
    </source>
</evidence>
<dbReference type="EMBL" id="KV784373">
    <property type="protein sequence ID" value="OEU10173.1"/>
    <property type="molecule type" value="Genomic_DNA"/>
</dbReference>
<organism evidence="2 3">
    <name type="scientific">Fragilariopsis cylindrus CCMP1102</name>
    <dbReference type="NCBI Taxonomy" id="635003"/>
    <lineage>
        <taxon>Eukaryota</taxon>
        <taxon>Sar</taxon>
        <taxon>Stramenopiles</taxon>
        <taxon>Ochrophyta</taxon>
        <taxon>Bacillariophyta</taxon>
        <taxon>Bacillariophyceae</taxon>
        <taxon>Bacillariophycidae</taxon>
        <taxon>Bacillariales</taxon>
        <taxon>Bacillariaceae</taxon>
        <taxon>Fragilariopsis</taxon>
    </lineage>
</organism>
<dbReference type="InterPro" id="IPR025714">
    <property type="entry name" value="Methyltranfer_dom"/>
</dbReference>
<evidence type="ECO:0000313" key="2">
    <source>
        <dbReference type="EMBL" id="OEU10173.1"/>
    </source>
</evidence>
<feature type="non-terminal residue" evidence="2">
    <location>
        <position position="1"/>
    </location>
</feature>
<sequence>YKTTYDNAIIAIVKWRQRYHGNPAVWKRIFKKDRVFKELIESVPVLHSVQTFVNNHMNSNNNKITILDLCSGKGYLSMFLSEILPPEKVSKIILIDKAWPLCNGEVLPHHMNWEHIYGTIPISRNTEEGETNTMNSTTTTYFETWPIPLHTSKQDLKQSSNPRQMKKHIFDRTTGPIVILAVHLCGTLAIKAVDFFNEHDNVQFFCLKPCCLPGMVHSKRNEMFSIGRHSFPAVDVCSNGRFTKTDWSGPPRWHLEKKFNLWSDHLYKGIDEEDKNCLGRKTKREIQIQVNGGFQNTYLLAER</sequence>
<keyword evidence="3" id="KW-1185">Reference proteome</keyword>
<evidence type="ECO:0000313" key="3">
    <source>
        <dbReference type="Proteomes" id="UP000095751"/>
    </source>
</evidence>
<protein>
    <recommendedName>
        <fullName evidence="1">Methyltransferase domain-containing protein</fullName>
    </recommendedName>
</protein>
<dbReference type="OrthoDB" id="496551at2759"/>